<dbReference type="InterPro" id="IPR003313">
    <property type="entry name" value="AraC-bd"/>
</dbReference>
<dbReference type="Proteomes" id="UP000286186">
    <property type="component" value="Unassembled WGS sequence"/>
</dbReference>
<evidence type="ECO:0000313" key="6">
    <source>
        <dbReference type="EMBL" id="RHA55164.1"/>
    </source>
</evidence>
<evidence type="ECO:0000313" key="10">
    <source>
        <dbReference type="Proteomes" id="UP000283314"/>
    </source>
</evidence>
<organism evidence="7 13">
    <name type="scientific">Eubacterium ventriosum</name>
    <dbReference type="NCBI Taxonomy" id="39496"/>
    <lineage>
        <taxon>Bacteria</taxon>
        <taxon>Bacillati</taxon>
        <taxon>Bacillota</taxon>
        <taxon>Clostridia</taxon>
        <taxon>Eubacteriales</taxon>
        <taxon>Eubacteriaceae</taxon>
        <taxon>Eubacterium</taxon>
    </lineage>
</organism>
<keyword evidence="1" id="KW-0805">Transcription regulation</keyword>
<dbReference type="InterPro" id="IPR009057">
    <property type="entry name" value="Homeodomain-like_sf"/>
</dbReference>
<dbReference type="Pfam" id="PF12833">
    <property type="entry name" value="HTH_18"/>
    <property type="match status" value="1"/>
</dbReference>
<accession>A0A413SYS9</accession>
<dbReference type="AlphaFoldDB" id="A0A413SYS9"/>
<evidence type="ECO:0000313" key="8">
    <source>
        <dbReference type="EMBL" id="RHF90673.1"/>
    </source>
</evidence>
<dbReference type="EMBL" id="QRHR01000001">
    <property type="protein sequence ID" value="RHF90673.1"/>
    <property type="molecule type" value="Genomic_DNA"/>
</dbReference>
<dbReference type="EMBL" id="QSFD01000007">
    <property type="protein sequence ID" value="RHA17966.1"/>
    <property type="molecule type" value="Genomic_DNA"/>
</dbReference>
<evidence type="ECO:0000313" key="7">
    <source>
        <dbReference type="EMBL" id="RHA74915.1"/>
    </source>
</evidence>
<dbReference type="Pfam" id="PF02311">
    <property type="entry name" value="AraC_binding"/>
    <property type="match status" value="1"/>
</dbReference>
<protein>
    <submittedName>
        <fullName evidence="7">AraC family transcriptional regulator</fullName>
    </submittedName>
</protein>
<dbReference type="PRINTS" id="PR00032">
    <property type="entry name" value="HTHARAC"/>
</dbReference>
<dbReference type="SUPFAM" id="SSF51215">
    <property type="entry name" value="Regulatory protein AraC"/>
    <property type="match status" value="1"/>
</dbReference>
<reference evidence="10 11" key="1">
    <citation type="submission" date="2018-08" db="EMBL/GenBank/DDBJ databases">
        <title>A genome reference for cultivated species of the human gut microbiota.</title>
        <authorList>
            <person name="Zou Y."/>
            <person name="Xue W."/>
            <person name="Luo G."/>
        </authorList>
    </citation>
    <scope>NUCLEOTIDE SEQUENCE [LARGE SCALE GENOMIC DNA]</scope>
    <source>
        <strain evidence="9 10">AF37-4</strain>
        <strain evidence="8 14">AM23-22</strain>
        <strain evidence="7 13">AM42-30</strain>
        <strain evidence="6 11">AM43-2</strain>
        <strain evidence="5 12">AM44-11BH</strain>
    </source>
</reference>
<keyword evidence="2" id="KW-0238">DNA-binding</keyword>
<evidence type="ECO:0000256" key="3">
    <source>
        <dbReference type="ARBA" id="ARBA00023163"/>
    </source>
</evidence>
<dbReference type="InterPro" id="IPR014710">
    <property type="entry name" value="RmlC-like_jellyroll"/>
</dbReference>
<dbReference type="PROSITE" id="PS00041">
    <property type="entry name" value="HTH_ARAC_FAMILY_1"/>
    <property type="match status" value="1"/>
</dbReference>
<evidence type="ECO:0000313" key="14">
    <source>
        <dbReference type="Proteomes" id="UP000286186"/>
    </source>
</evidence>
<dbReference type="PROSITE" id="PS01124">
    <property type="entry name" value="HTH_ARAC_FAMILY_2"/>
    <property type="match status" value="1"/>
</dbReference>
<name>A0A413SYS9_9FIRM</name>
<dbReference type="Gene3D" id="1.10.10.60">
    <property type="entry name" value="Homeodomain-like"/>
    <property type="match status" value="2"/>
</dbReference>
<dbReference type="EMBL" id="QSFV01000068">
    <property type="protein sequence ID" value="RHA74915.1"/>
    <property type="molecule type" value="Genomic_DNA"/>
</dbReference>
<proteinExistence type="predicted"/>
<dbReference type="EMBL" id="QROT01000013">
    <property type="protein sequence ID" value="RHL42798.1"/>
    <property type="molecule type" value="Genomic_DNA"/>
</dbReference>
<dbReference type="Proteomes" id="UP000284779">
    <property type="component" value="Unassembled WGS sequence"/>
</dbReference>
<dbReference type="InterPro" id="IPR020449">
    <property type="entry name" value="Tscrpt_reg_AraC-type_HTH"/>
</dbReference>
<dbReference type="Proteomes" id="UP000285740">
    <property type="component" value="Unassembled WGS sequence"/>
</dbReference>
<dbReference type="GeneID" id="66468019"/>
<dbReference type="Proteomes" id="UP000284598">
    <property type="component" value="Unassembled WGS sequence"/>
</dbReference>
<dbReference type="PANTHER" id="PTHR43280">
    <property type="entry name" value="ARAC-FAMILY TRANSCRIPTIONAL REGULATOR"/>
    <property type="match status" value="1"/>
</dbReference>
<dbReference type="EMBL" id="QSFO01000005">
    <property type="protein sequence ID" value="RHA55164.1"/>
    <property type="molecule type" value="Genomic_DNA"/>
</dbReference>
<evidence type="ECO:0000313" key="11">
    <source>
        <dbReference type="Proteomes" id="UP000284598"/>
    </source>
</evidence>
<dbReference type="InterPro" id="IPR037923">
    <property type="entry name" value="HTH-like"/>
</dbReference>
<evidence type="ECO:0000259" key="4">
    <source>
        <dbReference type="PROSITE" id="PS01124"/>
    </source>
</evidence>
<evidence type="ECO:0000313" key="13">
    <source>
        <dbReference type="Proteomes" id="UP000285740"/>
    </source>
</evidence>
<dbReference type="GO" id="GO:0003700">
    <property type="term" value="F:DNA-binding transcription factor activity"/>
    <property type="evidence" value="ECO:0007669"/>
    <property type="project" value="InterPro"/>
</dbReference>
<evidence type="ECO:0000313" key="9">
    <source>
        <dbReference type="EMBL" id="RHL42798.1"/>
    </source>
</evidence>
<dbReference type="PANTHER" id="PTHR43280:SF28">
    <property type="entry name" value="HTH-TYPE TRANSCRIPTIONAL ACTIVATOR RHAS"/>
    <property type="match status" value="1"/>
</dbReference>
<evidence type="ECO:0000313" key="5">
    <source>
        <dbReference type="EMBL" id="RHA17966.1"/>
    </source>
</evidence>
<sequence length="293" mass="34127">MEKNQYEIYHENKKHTPNDFPYNTYLCSIPLDFKSVNLHWHNEVELIVIKKGQGLVNVNLVTYTVNAGDVVFVFPGQLHSISQKDYSIMEYENILFKSSLLKSSGYDLCNDKFIQPLLSGNLNIYPVINSNFDFHDSLYSLINEIDKLCDKRPYAYQLAVKSYLFQIFYLLISNCGRNEIKPISKKALEKIKTILSYVAEHFQDNISIEEIAGHCFYSKSYFMKFFKETMGMSFVQYLNDYRLEVAAKLLTTTSDDIINIAINTGFDNLSYFNRCFKKKYGITPGKYRKDARD</sequence>
<feature type="domain" description="HTH araC/xylS-type" evidence="4">
    <location>
        <begin position="192"/>
        <end position="290"/>
    </location>
</feature>
<comment type="caution">
    <text evidence="7">The sequence shown here is derived from an EMBL/GenBank/DDBJ whole genome shotgun (WGS) entry which is preliminary data.</text>
</comment>
<evidence type="ECO:0000256" key="2">
    <source>
        <dbReference type="ARBA" id="ARBA00023125"/>
    </source>
</evidence>
<dbReference type="GO" id="GO:0043565">
    <property type="term" value="F:sequence-specific DNA binding"/>
    <property type="evidence" value="ECO:0007669"/>
    <property type="project" value="InterPro"/>
</dbReference>
<dbReference type="InterPro" id="IPR018062">
    <property type="entry name" value="HTH_AraC-typ_CS"/>
</dbReference>
<gene>
    <name evidence="9" type="ORF">DW018_12275</name>
    <name evidence="8" type="ORF">DW652_00195</name>
    <name evidence="7" type="ORF">DW918_11790</name>
    <name evidence="6" type="ORF">DW929_05295</name>
    <name evidence="5" type="ORF">DW944_07785</name>
</gene>
<dbReference type="RefSeq" id="WP_117970758.1">
    <property type="nucleotide sequence ID" value="NZ_CABJDQ010000013.1"/>
</dbReference>
<dbReference type="SMART" id="SM00342">
    <property type="entry name" value="HTH_ARAC"/>
    <property type="match status" value="1"/>
</dbReference>
<dbReference type="Proteomes" id="UP000283314">
    <property type="component" value="Unassembled WGS sequence"/>
</dbReference>
<keyword evidence="3" id="KW-0804">Transcription</keyword>
<dbReference type="SUPFAM" id="SSF46689">
    <property type="entry name" value="Homeodomain-like"/>
    <property type="match status" value="2"/>
</dbReference>
<evidence type="ECO:0000313" key="12">
    <source>
        <dbReference type="Proteomes" id="UP000284779"/>
    </source>
</evidence>
<keyword evidence="12" id="KW-1185">Reference proteome</keyword>
<dbReference type="InterPro" id="IPR018060">
    <property type="entry name" value="HTH_AraC"/>
</dbReference>
<dbReference type="Gene3D" id="2.60.120.10">
    <property type="entry name" value="Jelly Rolls"/>
    <property type="match status" value="1"/>
</dbReference>
<evidence type="ECO:0000256" key="1">
    <source>
        <dbReference type="ARBA" id="ARBA00023015"/>
    </source>
</evidence>